<accession>A0AA39I596</accession>
<evidence type="ECO:0000256" key="1">
    <source>
        <dbReference type="SAM" id="MobiDB-lite"/>
    </source>
</evidence>
<feature type="compositionally biased region" description="Basic and acidic residues" evidence="1">
    <location>
        <begin position="919"/>
        <end position="934"/>
    </location>
</feature>
<feature type="region of interest" description="Disordered" evidence="1">
    <location>
        <begin position="885"/>
        <end position="980"/>
    </location>
</feature>
<dbReference type="EMBL" id="JAUCMV010000002">
    <property type="protein sequence ID" value="KAK0417221.1"/>
    <property type="molecule type" value="Genomic_DNA"/>
</dbReference>
<comment type="caution">
    <text evidence="2">The sequence shown here is derived from an EMBL/GenBank/DDBJ whole genome shotgun (WGS) entry which is preliminary data.</text>
</comment>
<feature type="compositionally biased region" description="Basic residues" evidence="1">
    <location>
        <begin position="655"/>
        <end position="664"/>
    </location>
</feature>
<feature type="compositionally biased region" description="Basic and acidic residues" evidence="1">
    <location>
        <begin position="633"/>
        <end position="642"/>
    </location>
</feature>
<feature type="region of interest" description="Disordered" evidence="1">
    <location>
        <begin position="614"/>
        <end position="768"/>
    </location>
</feature>
<feature type="compositionally biased region" description="Basic residues" evidence="1">
    <location>
        <begin position="1049"/>
        <end position="1060"/>
    </location>
</feature>
<organism evidence="2 3">
    <name type="scientific">Steinernema hermaphroditum</name>
    <dbReference type="NCBI Taxonomy" id="289476"/>
    <lineage>
        <taxon>Eukaryota</taxon>
        <taxon>Metazoa</taxon>
        <taxon>Ecdysozoa</taxon>
        <taxon>Nematoda</taxon>
        <taxon>Chromadorea</taxon>
        <taxon>Rhabditida</taxon>
        <taxon>Tylenchina</taxon>
        <taxon>Panagrolaimomorpha</taxon>
        <taxon>Strongyloidoidea</taxon>
        <taxon>Steinernematidae</taxon>
        <taxon>Steinernema</taxon>
    </lineage>
</organism>
<reference evidence="2" key="1">
    <citation type="submission" date="2023-06" db="EMBL/GenBank/DDBJ databases">
        <title>Genomic analysis of the entomopathogenic nematode Steinernema hermaphroditum.</title>
        <authorList>
            <person name="Schwarz E.M."/>
            <person name="Heppert J.K."/>
            <person name="Baniya A."/>
            <person name="Schwartz H.T."/>
            <person name="Tan C.-H."/>
            <person name="Antoshechkin I."/>
            <person name="Sternberg P.W."/>
            <person name="Goodrich-Blair H."/>
            <person name="Dillman A.R."/>
        </authorList>
    </citation>
    <scope>NUCLEOTIDE SEQUENCE</scope>
    <source>
        <strain evidence="2">PS9179</strain>
        <tissue evidence="2">Whole animal</tissue>
    </source>
</reference>
<keyword evidence="3" id="KW-1185">Reference proteome</keyword>
<feature type="compositionally biased region" description="Basic and acidic residues" evidence="1">
    <location>
        <begin position="885"/>
        <end position="910"/>
    </location>
</feature>
<feature type="compositionally biased region" description="Basic and acidic residues" evidence="1">
    <location>
        <begin position="965"/>
        <end position="979"/>
    </location>
</feature>
<dbReference type="Proteomes" id="UP001175271">
    <property type="component" value="Unassembled WGS sequence"/>
</dbReference>
<feature type="region of interest" description="Disordered" evidence="1">
    <location>
        <begin position="1040"/>
        <end position="1060"/>
    </location>
</feature>
<feature type="compositionally biased region" description="Acidic residues" evidence="1">
    <location>
        <begin position="615"/>
        <end position="629"/>
    </location>
</feature>
<feature type="compositionally biased region" description="Basic and acidic residues" evidence="1">
    <location>
        <begin position="665"/>
        <end position="677"/>
    </location>
</feature>
<evidence type="ECO:0000313" key="3">
    <source>
        <dbReference type="Proteomes" id="UP001175271"/>
    </source>
</evidence>
<protein>
    <submittedName>
        <fullName evidence="2">Uncharacterized protein</fullName>
    </submittedName>
</protein>
<dbReference type="AlphaFoldDB" id="A0AA39I596"/>
<feature type="compositionally biased region" description="Basic and acidic residues" evidence="1">
    <location>
        <begin position="719"/>
        <end position="748"/>
    </location>
</feature>
<gene>
    <name evidence="2" type="ORF">QR680_012889</name>
</gene>
<sequence>MSTNHEVFSRGLPSWRALTAGTGRGEEAVRRKQISLVIYPEDANGMKTTENDEIMTTSLHVWLFLLLFFPSTTYARAPTTVVVTGAAHYDVQKRHLVRTFGVPAIRYEAAPKTAFVVFDDGSGADAFVVLDENFVAAPVGDSETNRTIVVASMSPAEMSLYELNLLHEILASVVGGIAIIELGEASPQTLSVARNSAFCWAHANFDLLSPHSVLLCNGVDFEDLRPLLSTASLSADGNEFFATPSPRSVFPCLFASATPTDKKAHRRHKSRRTIQPHGHRKLQQLRHRRRFGKKIDKFVQRQVAFAELSLSEKKLACRYRKSCYKTGQLPQLDFYASKLEDAMAEAQIVEDGGDVAVDIEGINELEVKLLCKYKPSCYSEIGLEMSEANRQKSASLLSGRGQTAPGGGVKKRRTLKEVAQIALRKVEEQEKQSAQREVPRSVIVEKKHNEIEEKRKEKVACRYRKSCYETGQLPETSADVPFFGFASGWSAALSKKLFGAPEAEKDFEEMEDADRKVHCKYRKSCYETGEVPEIEPEERFRYDDLVEMDEVPMQVRCKYRKSCYTTGIVPEAQAEKRRDESEETTKKKSMPMTLDHLRLMCKYRKSCYAQKAGEIEEDEEDASPNEEPSEAPKPVESKKKVVEVPVEQEEVVMKKAPKSTKRARKETDEKKETETPKKAKAKKKAKDTVAKEDVPQTPKRPPKEKKVVKEEREEELEVEKEKATPKKNVEERGKPKRRQVEEGGEEKKPPKKLAVEESEEAEEDVRSSCRYRKSCYESGVVPETEYSLLEAAQVFFADLYAKAMADDDEEQVEEAAGGQRWEDKSFEQRRVHCRYRKSCYENGVLPELERQTFETVIESIREVGDTVQLRCKYRKSCYDRERESVKEEAPKEYVKPKKSEPIIGREEAKKQPSCRGRHCSKEHPKAEGSKKAQEDDGEDEEEHEASKKTRSKGRKPRRPVDDDEKNMKEIPRPQLERRNLSTSEKLGCKYRISCYGTGQHIVITEHGKKVELPDEHKCKNRSAIYYLSCREILGLQPKERTPIGPNGRKLCRKKKTTEAA</sequence>
<evidence type="ECO:0000313" key="2">
    <source>
        <dbReference type="EMBL" id="KAK0417221.1"/>
    </source>
</evidence>
<proteinExistence type="predicted"/>
<name>A0AA39I596_9BILA</name>
<feature type="compositionally biased region" description="Basic residues" evidence="1">
    <location>
        <begin position="948"/>
        <end position="957"/>
    </location>
</feature>